<dbReference type="Pfam" id="PF03169">
    <property type="entry name" value="OPT"/>
    <property type="match status" value="1"/>
</dbReference>
<sequence length="925" mass="104017">MAHDEEITDAHRRDSHDGGSVEEVHHVVDEKHDYTHHHQHHHHTEAEVQALEAKLGGDAEGLVAPMDDVEYVMDKIEAMTVEEAQEILRAMLKEHEYDYNFAQSLRDQITTLLQGPPEKDTAGGDWVTEIKTVAALNRFYSPYPEVRAITTPDDDPDMPCETLRAHFLGLVWAVIGQFTNSLFNSRFPSITLGSAVVQILLYPCGMALAWALPDWGFTVRGTRVSLNPGPWSYKEQMLATIIMDVSINSAYCFSNIQTQAVYYHDTWLTAEYGILLLLSTQLMGLGFSGLLRRFVVYPVETIWPALLPTIALNKALLLPERKETVHGWSLSRYQVFFICFFGMFVYFWIPGYLFPALSTFAWMTWIAPNNFPLNIITGNSGIGFNPIPTFDWNVVIQNGAPLAIPFFAYVQQAGGQLISAFILIAIYWTNKSWTAHLPINTSTIYDNTGEPYNISRVIDPQRAVVLEDKYKAYSPPFYTAGSLVSYGAFFMFYPITMVFVLLDAWRPLLKAFKSMARAVKESVVGLFQGIYRITGALVGGNFREAAQHLYAMFSSDGSIYDGFDDPLTNIMRKYPEVPDWWFLSIALIAFVFAIVVLEKYPQLDTPVWTIFFVIALNLVFLIPMTYINAISGITQGLNVVTELIMGYALPGHPEALMFVKAYGYNINGQADNYISDQKMGFYAKIPPRAMYRGQILSTIITVFVCYGVVNFVDNTIPGICTPDQPSKFNCLAGSAVFFSSSVVWGAIGPSRVFSQLYPAMKYTFLFGFLLALAWWAGKRFGSMAREAMRKTLPGSVFKPIDYVLLKPLSWLKHVHPTIVINGAMAWAPTNLTYTTVGLYFSFGFMYYLRRYKTAWWERYNYVISAALGGGVAFSGIIIFFALQWNPVNLSWWGTNIPGETIDGGAGQTSLLPLPDGGYFGPDSWY</sequence>
<evidence type="ECO:0000256" key="7">
    <source>
        <dbReference type="ARBA" id="ARBA00022989"/>
    </source>
</evidence>
<evidence type="ECO:0000256" key="8">
    <source>
        <dbReference type="ARBA" id="ARBA00023136"/>
    </source>
</evidence>
<comment type="caution">
    <text evidence="11">The sequence shown here is derived from an EMBL/GenBank/DDBJ whole genome shotgun (WGS) entry which is preliminary data.</text>
</comment>
<keyword evidence="12" id="KW-1185">Reference proteome</keyword>
<evidence type="ECO:0000256" key="6">
    <source>
        <dbReference type="ARBA" id="ARBA00022927"/>
    </source>
</evidence>
<keyword evidence="8 10" id="KW-0472">Membrane</keyword>
<dbReference type="InterPro" id="IPR004648">
    <property type="entry name" value="Oligpept_transpt"/>
</dbReference>
<comment type="subcellular location">
    <subcellularLocation>
        <location evidence="1">Membrane</location>
        <topology evidence="1">Multi-pass membrane protein</topology>
    </subcellularLocation>
</comment>
<organism evidence="11 12">
    <name type="scientific">Akanthomyces lecanii RCEF 1005</name>
    <dbReference type="NCBI Taxonomy" id="1081108"/>
    <lineage>
        <taxon>Eukaryota</taxon>
        <taxon>Fungi</taxon>
        <taxon>Dikarya</taxon>
        <taxon>Ascomycota</taxon>
        <taxon>Pezizomycotina</taxon>
        <taxon>Sordariomycetes</taxon>
        <taxon>Hypocreomycetidae</taxon>
        <taxon>Hypocreales</taxon>
        <taxon>Cordycipitaceae</taxon>
        <taxon>Akanthomyces</taxon>
        <taxon>Cordyceps confragosa</taxon>
    </lineage>
</organism>
<dbReference type="PANTHER" id="PTHR22601">
    <property type="entry name" value="ISP4 LIKE PROTEIN"/>
    <property type="match status" value="1"/>
</dbReference>
<feature type="transmembrane region" description="Helical" evidence="10">
    <location>
        <begin position="406"/>
        <end position="428"/>
    </location>
</feature>
<evidence type="ECO:0000256" key="2">
    <source>
        <dbReference type="ARBA" id="ARBA00008807"/>
    </source>
</evidence>
<keyword evidence="3" id="KW-0813">Transport</keyword>
<feature type="transmembrane region" description="Helical" evidence="10">
    <location>
        <begin position="689"/>
        <end position="709"/>
    </location>
</feature>
<feature type="region of interest" description="Disordered" evidence="9">
    <location>
        <begin position="1"/>
        <end position="20"/>
    </location>
</feature>
<evidence type="ECO:0000256" key="1">
    <source>
        <dbReference type="ARBA" id="ARBA00004141"/>
    </source>
</evidence>
<proteinExistence type="inferred from homology"/>
<keyword evidence="5" id="KW-0571">Peptide transport</keyword>
<feature type="transmembrane region" description="Helical" evidence="10">
    <location>
        <begin position="333"/>
        <end position="354"/>
    </location>
</feature>
<evidence type="ECO:0000313" key="12">
    <source>
        <dbReference type="Proteomes" id="UP000076881"/>
    </source>
</evidence>
<protein>
    <submittedName>
        <fullName evidence="11">Oligopeptide transporter protein</fullName>
    </submittedName>
</protein>
<feature type="transmembrane region" description="Helical" evidence="10">
    <location>
        <begin position="729"/>
        <end position="747"/>
    </location>
</feature>
<evidence type="ECO:0000256" key="5">
    <source>
        <dbReference type="ARBA" id="ARBA00022856"/>
    </source>
</evidence>
<keyword evidence="6" id="KW-0653">Protein transport</keyword>
<feature type="transmembrane region" description="Helical" evidence="10">
    <location>
        <begin position="267"/>
        <end position="287"/>
    </location>
</feature>
<feature type="transmembrane region" description="Helical" evidence="10">
    <location>
        <begin position="759"/>
        <end position="777"/>
    </location>
</feature>
<feature type="transmembrane region" description="Helical" evidence="10">
    <location>
        <begin position="294"/>
        <end position="313"/>
    </location>
</feature>
<gene>
    <name evidence="11" type="ORF">LEL_05211</name>
</gene>
<reference evidence="11 12" key="1">
    <citation type="journal article" date="2016" name="Genome Biol. Evol.">
        <title>Divergent and convergent evolution of fungal pathogenicity.</title>
        <authorList>
            <person name="Shang Y."/>
            <person name="Xiao G."/>
            <person name="Zheng P."/>
            <person name="Cen K."/>
            <person name="Zhan S."/>
            <person name="Wang C."/>
        </authorList>
    </citation>
    <scope>NUCLEOTIDE SEQUENCE [LARGE SCALE GENOMIC DNA]</scope>
    <source>
        <strain evidence="11 12">RCEF 1005</strain>
    </source>
</reference>
<dbReference type="NCBIfam" id="TIGR00728">
    <property type="entry name" value="OPT_sfam"/>
    <property type="match status" value="1"/>
</dbReference>
<dbReference type="AlphaFoldDB" id="A0A162KQH5"/>
<dbReference type="GO" id="GO:0035673">
    <property type="term" value="F:oligopeptide transmembrane transporter activity"/>
    <property type="evidence" value="ECO:0007669"/>
    <property type="project" value="InterPro"/>
</dbReference>
<dbReference type="InterPro" id="IPR004813">
    <property type="entry name" value="OPT"/>
</dbReference>
<dbReference type="Proteomes" id="UP000076881">
    <property type="component" value="Unassembled WGS sequence"/>
</dbReference>
<name>A0A162KQH5_CORDF</name>
<evidence type="ECO:0000256" key="4">
    <source>
        <dbReference type="ARBA" id="ARBA00022692"/>
    </source>
</evidence>
<feature type="transmembrane region" description="Helical" evidence="10">
    <location>
        <begin position="831"/>
        <end position="848"/>
    </location>
</feature>
<evidence type="ECO:0000256" key="9">
    <source>
        <dbReference type="SAM" id="MobiDB-lite"/>
    </source>
</evidence>
<dbReference type="NCBIfam" id="TIGR00727">
    <property type="entry name" value="ISP4_OPT"/>
    <property type="match status" value="1"/>
</dbReference>
<keyword evidence="4 10" id="KW-0812">Transmembrane</keyword>
<dbReference type="EMBL" id="AZHF01000003">
    <property type="protein sequence ID" value="OAA78388.1"/>
    <property type="molecule type" value="Genomic_DNA"/>
</dbReference>
<evidence type="ECO:0000256" key="3">
    <source>
        <dbReference type="ARBA" id="ARBA00022448"/>
    </source>
</evidence>
<evidence type="ECO:0000256" key="10">
    <source>
        <dbReference type="SAM" id="Phobius"/>
    </source>
</evidence>
<evidence type="ECO:0000313" key="11">
    <source>
        <dbReference type="EMBL" id="OAA78388.1"/>
    </source>
</evidence>
<feature type="transmembrane region" description="Helical" evidence="10">
    <location>
        <begin position="580"/>
        <end position="597"/>
    </location>
</feature>
<dbReference type="GO" id="GO:0016020">
    <property type="term" value="C:membrane"/>
    <property type="evidence" value="ECO:0007669"/>
    <property type="project" value="UniProtKB-SubCell"/>
</dbReference>
<comment type="similarity">
    <text evidence="2">Belongs to the oligopeptide OPT transporter family.</text>
</comment>
<keyword evidence="7 10" id="KW-1133">Transmembrane helix</keyword>
<feature type="transmembrane region" description="Helical" evidence="10">
    <location>
        <begin position="860"/>
        <end position="882"/>
    </location>
</feature>
<accession>A0A162KQH5</accession>
<feature type="transmembrane region" description="Helical" evidence="10">
    <location>
        <begin position="190"/>
        <end position="212"/>
    </location>
</feature>
<dbReference type="GO" id="GO:0015031">
    <property type="term" value="P:protein transport"/>
    <property type="evidence" value="ECO:0007669"/>
    <property type="project" value="UniProtKB-KW"/>
</dbReference>
<feature type="transmembrane region" description="Helical" evidence="10">
    <location>
        <begin position="609"/>
        <end position="627"/>
    </location>
</feature>
<dbReference type="OrthoDB" id="9986677at2759"/>
<feature type="transmembrane region" description="Helical" evidence="10">
    <location>
        <begin position="483"/>
        <end position="505"/>
    </location>
</feature>